<feature type="transmembrane region" description="Helical" evidence="1">
    <location>
        <begin position="38"/>
        <end position="55"/>
    </location>
</feature>
<keyword evidence="1" id="KW-0472">Membrane</keyword>
<keyword evidence="1" id="KW-1133">Transmembrane helix</keyword>
<proteinExistence type="predicted"/>
<accession>A0ABP3KSZ9</accession>
<keyword evidence="3" id="KW-1185">Reference proteome</keyword>
<dbReference type="Pfam" id="PF24838">
    <property type="entry name" value="8xMP"/>
    <property type="match status" value="1"/>
</dbReference>
<feature type="transmembrane region" description="Helical" evidence="1">
    <location>
        <begin position="132"/>
        <end position="149"/>
    </location>
</feature>
<dbReference type="Proteomes" id="UP001500880">
    <property type="component" value="Unassembled WGS sequence"/>
</dbReference>
<keyword evidence="1" id="KW-0812">Transmembrane</keyword>
<dbReference type="InterPro" id="IPR056918">
    <property type="entry name" value="8xMP"/>
</dbReference>
<reference evidence="3" key="1">
    <citation type="journal article" date="2019" name="Int. J. Syst. Evol. Microbiol.">
        <title>The Global Catalogue of Microorganisms (GCM) 10K type strain sequencing project: providing services to taxonomists for standard genome sequencing and annotation.</title>
        <authorList>
            <consortium name="The Broad Institute Genomics Platform"/>
            <consortium name="The Broad Institute Genome Sequencing Center for Infectious Disease"/>
            <person name="Wu L."/>
            <person name="Ma J."/>
        </authorList>
    </citation>
    <scope>NUCLEOTIDE SEQUENCE [LARGE SCALE GENOMIC DNA]</scope>
    <source>
        <strain evidence="3">JCM 12389</strain>
    </source>
</reference>
<protein>
    <recommendedName>
        <fullName evidence="4">Small integral membrane protein</fullName>
    </recommendedName>
</protein>
<organism evidence="2 3">
    <name type="scientific">Salinibacillus aidingensis</name>
    <dbReference type="NCBI Taxonomy" id="237684"/>
    <lineage>
        <taxon>Bacteria</taxon>
        <taxon>Bacillati</taxon>
        <taxon>Bacillota</taxon>
        <taxon>Bacilli</taxon>
        <taxon>Bacillales</taxon>
        <taxon>Bacillaceae</taxon>
        <taxon>Salinibacillus</taxon>
    </lineage>
</organism>
<dbReference type="EMBL" id="BAAADO010000002">
    <property type="protein sequence ID" value="GAA0486461.1"/>
    <property type="molecule type" value="Genomic_DNA"/>
</dbReference>
<evidence type="ECO:0000313" key="3">
    <source>
        <dbReference type="Proteomes" id="UP001500880"/>
    </source>
</evidence>
<feature type="transmembrane region" description="Helical" evidence="1">
    <location>
        <begin position="61"/>
        <end position="81"/>
    </location>
</feature>
<sequence>MNEEEYGDNYKEHLLEQYKLYVQLTDNTTVQRGNTNKFYITVLSGLLAIVSLFIKNNFPNTMILIISLLGGLLCYTWYVHIKSYKQLNTGRFKVIHEVEKQLPYCCFYEEWNHLKRGNGENYTRLTQIEQKVPIYLGFPYLIIALYYLFEVFSIW</sequence>
<gene>
    <name evidence="2" type="ORF">GCM10008986_09820</name>
</gene>
<comment type="caution">
    <text evidence="2">The sequence shown here is derived from an EMBL/GenBank/DDBJ whole genome shotgun (WGS) entry which is preliminary data.</text>
</comment>
<evidence type="ECO:0000256" key="1">
    <source>
        <dbReference type="SAM" id="Phobius"/>
    </source>
</evidence>
<dbReference type="RefSeq" id="WP_343838277.1">
    <property type="nucleotide sequence ID" value="NZ_BAAADO010000002.1"/>
</dbReference>
<evidence type="ECO:0008006" key="4">
    <source>
        <dbReference type="Google" id="ProtNLM"/>
    </source>
</evidence>
<name>A0ABP3KSZ9_9BACI</name>
<evidence type="ECO:0000313" key="2">
    <source>
        <dbReference type="EMBL" id="GAA0486461.1"/>
    </source>
</evidence>